<organism evidence="1">
    <name type="scientific">uncultured Caudovirales phage</name>
    <dbReference type="NCBI Taxonomy" id="2100421"/>
    <lineage>
        <taxon>Viruses</taxon>
        <taxon>Duplodnaviria</taxon>
        <taxon>Heunggongvirae</taxon>
        <taxon>Uroviricota</taxon>
        <taxon>Caudoviricetes</taxon>
        <taxon>Peduoviridae</taxon>
        <taxon>Maltschvirus</taxon>
        <taxon>Maltschvirus maltsch</taxon>
    </lineage>
</organism>
<protein>
    <submittedName>
        <fullName evidence="1">Structural protein</fullName>
    </submittedName>
</protein>
<proteinExistence type="predicted"/>
<dbReference type="EMBL" id="LR796435">
    <property type="protein sequence ID" value="CAB4144173.1"/>
    <property type="molecule type" value="Genomic_DNA"/>
</dbReference>
<evidence type="ECO:0000313" key="1">
    <source>
        <dbReference type="EMBL" id="CAB4144173.1"/>
    </source>
</evidence>
<gene>
    <name evidence="1" type="ORF">UFOVP457_29</name>
</gene>
<sequence>MSKFDKCIEGIRKSSDGQLNEFEARALLEAMVKELDAVGADRLAEIEMGILKKTAQSKIVKQIGYIRNSFAEKKAVSFLLAEGKSEAAFKMGYQNLIRNTEARTMSYKNQFEQMIAGHYQRVFGKDSGLHEFFTPGKKHDTKKLAQFVAELSDGGKRAVNSLSEEDQALYKMAKVIKATQDEIRVRQEYAGIPVKYLAGRIGYQTWDAIKMAGNKDSFIAKALTNFDWQRMSMGNLSKEAKTKWLDEFFDQVQNGTTEEASDLAVFQIKNLKTKQASQSRAGDYQDLLTQSRQIHVKAEFWDEMQQEFGGGDILTGLQEAMARTAKNLALIDNFGTNPKAGIENIMKEYRTQNPEIKVLGQFLGTSTERKQFGELIGEYDKPNDFMLARVAATGRKLSATVALGGSAIAQIADVPVKAMRKAVIAGGSPVNQLKAFTGELVDSFKLVKAQYGDEIAKQILETAQEQLEDTIFNLSRQYRMADIGTSAAEVGGKYNHGIVNKSLNAVDKFSDIMYKFNFMEQMTLASKKGAYVSIGRDFGMMSAKTYSQLPDVQKQMLTDLKIKPEEWDFIRTKAAKAENGRVYVTPDALDNLTDDEIKAFLSKRGVKDPSKSGMDLAKRELKTNWQAAFGQEADNRVITPGATVRAKTTHVFGANQRGTVSGEIARGFAQLKSFPVALVQQVIGPALARKQHFALGTFAATSIALWTGLRVVQDLLSNKTPRDLWIDGDEDSGTVLKNWAGILGAAVGVPFTQEIVQAIATAATEGTGAGAMDAGRTLLGIAGPLNANLIKTGLSAGTIVGGTLGLGNLEGKDAGKAAMDIVTNAPFIGPALYGHFLARTLKATAYNAFFELWDENYSDRLEKAAEKQGSELIF</sequence>
<name>A0A6J5MFT0_9CAUD</name>
<accession>A0A6J5MFT0</accession>
<reference evidence="1" key="1">
    <citation type="submission" date="2020-04" db="EMBL/GenBank/DDBJ databases">
        <authorList>
            <person name="Chiriac C."/>
            <person name="Salcher M."/>
            <person name="Ghai R."/>
            <person name="Kavagutti S V."/>
        </authorList>
    </citation>
    <scope>NUCLEOTIDE SEQUENCE</scope>
</reference>